<evidence type="ECO:0000256" key="4">
    <source>
        <dbReference type="ARBA" id="ARBA00023134"/>
    </source>
</evidence>
<feature type="domain" description="CP-type G" evidence="7">
    <location>
        <begin position="172"/>
        <end position="368"/>
    </location>
</feature>
<feature type="compositionally biased region" description="Basic residues" evidence="6">
    <location>
        <begin position="32"/>
        <end position="60"/>
    </location>
</feature>
<evidence type="ECO:0000256" key="5">
    <source>
        <dbReference type="ARBA" id="ARBA00023242"/>
    </source>
</evidence>
<dbReference type="GO" id="GO:0005730">
    <property type="term" value="C:nucleolus"/>
    <property type="evidence" value="ECO:0007669"/>
    <property type="project" value="UniProtKB-ARBA"/>
</dbReference>
<feature type="region of interest" description="Disordered" evidence="6">
    <location>
        <begin position="255"/>
        <end position="276"/>
    </location>
</feature>
<dbReference type="InterPro" id="IPR050755">
    <property type="entry name" value="TRAFAC_YlqF/YawG_RiboMat"/>
</dbReference>
<feature type="compositionally biased region" description="Acidic residues" evidence="6">
    <location>
        <begin position="138"/>
        <end position="151"/>
    </location>
</feature>
<keyword evidence="3" id="KW-0175">Coiled coil</keyword>
<dbReference type="InterPro" id="IPR027417">
    <property type="entry name" value="P-loop_NTPase"/>
</dbReference>
<dbReference type="Pfam" id="PF08701">
    <property type="entry name" value="GN3L_Grn1"/>
    <property type="match status" value="1"/>
</dbReference>
<proteinExistence type="predicted"/>
<evidence type="ECO:0000259" key="7">
    <source>
        <dbReference type="PROSITE" id="PS51721"/>
    </source>
</evidence>
<dbReference type="InterPro" id="IPR023179">
    <property type="entry name" value="GTP-bd_ortho_bundle_sf"/>
</dbReference>
<dbReference type="InterPro" id="IPR030378">
    <property type="entry name" value="G_CP_dom"/>
</dbReference>
<dbReference type="FunFam" id="1.10.1580.10:FF:000002">
    <property type="entry name" value="Guanine nucleotide-binding protein-like 3 (nucleolar)-like"/>
    <property type="match status" value="1"/>
</dbReference>
<comment type="subcellular location">
    <subcellularLocation>
        <location evidence="1">Nucleus</location>
    </subcellularLocation>
</comment>
<comment type="caution">
    <text evidence="8">The sequence shown here is derived from an EMBL/GenBank/DDBJ whole genome shotgun (WGS) entry which is preliminary data.</text>
</comment>
<feature type="compositionally biased region" description="Basic residues" evidence="6">
    <location>
        <begin position="652"/>
        <end position="664"/>
    </location>
</feature>
<dbReference type="AlphaFoldDB" id="A0A9W8DUS1"/>
<keyword evidence="5" id="KW-0539">Nucleus</keyword>
<name>A0A9W8DUS1_9FUNG</name>
<dbReference type="Pfam" id="PF01926">
    <property type="entry name" value="MMR_HSR1"/>
    <property type="match status" value="1"/>
</dbReference>
<dbReference type="Gene3D" id="3.40.50.300">
    <property type="entry name" value="P-loop containing nucleotide triphosphate hydrolases"/>
    <property type="match status" value="1"/>
</dbReference>
<feature type="compositionally biased region" description="Low complexity" evidence="6">
    <location>
        <begin position="116"/>
        <end position="125"/>
    </location>
</feature>
<dbReference type="Gene3D" id="1.10.1580.10">
    <property type="match status" value="1"/>
</dbReference>
<protein>
    <submittedName>
        <fullName evidence="8">Nuclear GTP-binding protein nug1</fullName>
    </submittedName>
</protein>
<feature type="compositionally biased region" description="Acidic residues" evidence="6">
    <location>
        <begin position="563"/>
        <end position="599"/>
    </location>
</feature>
<feature type="region of interest" description="Disordered" evidence="6">
    <location>
        <begin position="20"/>
        <end position="160"/>
    </location>
</feature>
<sequence>MSLAVAPIAMSPLLATLPEHPTAPPFRNTMVAKKRQSKRLTGKIKAKIVKGSREKKRQERKKGPDTRKSRKDPGIPNLWPFKEKLLNQIEESRVRAEEEKQRKREMRTKMHDLNRGISGSSSSISELAANAQARGEAFDEADSGASDEDDGVRDLEDAGASGRRDNSIRAYYREFRKVVDNADVILEVLDARDPVGCRTKSIERLILNAGTDKRIILVLNKIDLVPRENVEAWLKYLRNEFPTVAFKASTQSQRTNLGHSSSSASGGSGASAATTPSIADHQLQKSECVGADALVQLLKNYCRNLNLKTSITVGVIGYPNVGKSSLINSLRRAKVCQVGSTPGVTKAAQTIHLDKNIKLLDSPGIVFARGTTGGRSAADVVLRNCIKTDLLSDPITPIEAILSRCNHEHIAQLYGIPAFRDAIDFLVQVARKRGKMARNGIPDQTAAAKVVLNDWNNGNIRYYTIPPVERSRFAQSTEIVQGWSREFDLAAVTATADQATLAEGFTATAPAANGVAAYKTTTLVGNVHAPVAVTVDGDEMEAIDRLMTEEEMAAVDEANAVSSDEDEEFMSADENDSEDEGASIDMDHDDDDDDDDEAMDTSSNVKMVSLPPRKIQTTTTTTTRTTKVTFQTKPQVFMTPEEELINPQNRNAQRKLLKKAKKAQRRQEMATRESLEARAEGDEMMEGEEEDGDGGDSYNFATYFKKPAVVAEVADEDDSEEEL</sequence>
<evidence type="ECO:0000313" key="8">
    <source>
        <dbReference type="EMBL" id="KAJ1926815.1"/>
    </source>
</evidence>
<feature type="compositionally biased region" description="Basic and acidic residues" evidence="6">
    <location>
        <begin position="61"/>
        <end position="73"/>
    </location>
</feature>
<evidence type="ECO:0000313" key="9">
    <source>
        <dbReference type="Proteomes" id="UP001150569"/>
    </source>
</evidence>
<dbReference type="FunFam" id="3.40.50.300:FF:000493">
    <property type="entry name" value="Guanine nucleotide-binding protein-like 3-like protein"/>
    <property type="match status" value="1"/>
</dbReference>
<feature type="compositionally biased region" description="Basic and acidic residues" evidence="6">
    <location>
        <begin position="81"/>
        <end position="114"/>
    </location>
</feature>
<dbReference type="PANTHER" id="PTHR11089">
    <property type="entry name" value="GTP-BINDING PROTEIN-RELATED"/>
    <property type="match status" value="1"/>
</dbReference>
<dbReference type="InterPro" id="IPR014813">
    <property type="entry name" value="Gnl3_N_dom"/>
</dbReference>
<keyword evidence="4" id="KW-0342">GTP-binding</keyword>
<dbReference type="PROSITE" id="PS51721">
    <property type="entry name" value="G_CP"/>
    <property type="match status" value="1"/>
</dbReference>
<dbReference type="PANTHER" id="PTHR11089:SF30">
    <property type="entry name" value="GUANINE NUCLEOTIDE-BINDING PROTEIN-LIKE 3 HOMOLOG"/>
    <property type="match status" value="1"/>
</dbReference>
<evidence type="ECO:0000256" key="6">
    <source>
        <dbReference type="SAM" id="MobiDB-lite"/>
    </source>
</evidence>
<feature type="region of interest" description="Disordered" evidence="6">
    <location>
        <begin position="559"/>
        <end position="602"/>
    </location>
</feature>
<feature type="compositionally biased region" description="Basic and acidic residues" evidence="6">
    <location>
        <begin position="665"/>
        <end position="681"/>
    </location>
</feature>
<dbReference type="InterPro" id="IPR006073">
    <property type="entry name" value="GTP-bd"/>
</dbReference>
<keyword evidence="2" id="KW-0547">Nucleotide-binding</keyword>
<feature type="region of interest" description="Disordered" evidence="6">
    <location>
        <begin position="647"/>
        <end position="699"/>
    </location>
</feature>
<evidence type="ECO:0000256" key="2">
    <source>
        <dbReference type="ARBA" id="ARBA00022741"/>
    </source>
</evidence>
<feature type="compositionally biased region" description="Acidic residues" evidence="6">
    <location>
        <begin position="682"/>
        <end position="694"/>
    </location>
</feature>
<accession>A0A9W8DUS1</accession>
<evidence type="ECO:0000256" key="1">
    <source>
        <dbReference type="ARBA" id="ARBA00004123"/>
    </source>
</evidence>
<gene>
    <name evidence="8" type="primary">NUG1</name>
    <name evidence="8" type="ORF">IWQ60_003480</name>
</gene>
<dbReference type="SUPFAM" id="SSF52540">
    <property type="entry name" value="P-loop containing nucleoside triphosphate hydrolases"/>
    <property type="match status" value="1"/>
</dbReference>
<dbReference type="PRINTS" id="PR00326">
    <property type="entry name" value="GTP1OBG"/>
</dbReference>
<organism evidence="8 9">
    <name type="scientific">Tieghemiomyces parasiticus</name>
    <dbReference type="NCBI Taxonomy" id="78921"/>
    <lineage>
        <taxon>Eukaryota</taxon>
        <taxon>Fungi</taxon>
        <taxon>Fungi incertae sedis</taxon>
        <taxon>Zoopagomycota</taxon>
        <taxon>Kickxellomycotina</taxon>
        <taxon>Dimargaritomycetes</taxon>
        <taxon>Dimargaritales</taxon>
        <taxon>Dimargaritaceae</taxon>
        <taxon>Tieghemiomyces</taxon>
    </lineage>
</organism>
<dbReference type="Proteomes" id="UP001150569">
    <property type="component" value="Unassembled WGS sequence"/>
</dbReference>
<feature type="compositionally biased region" description="Low complexity" evidence="6">
    <location>
        <begin position="260"/>
        <end position="273"/>
    </location>
</feature>
<dbReference type="EMBL" id="JANBPT010000149">
    <property type="protein sequence ID" value="KAJ1926815.1"/>
    <property type="molecule type" value="Genomic_DNA"/>
</dbReference>
<reference evidence="8" key="1">
    <citation type="submission" date="2022-07" db="EMBL/GenBank/DDBJ databases">
        <title>Phylogenomic reconstructions and comparative analyses of Kickxellomycotina fungi.</title>
        <authorList>
            <person name="Reynolds N.K."/>
            <person name="Stajich J.E."/>
            <person name="Barry K."/>
            <person name="Grigoriev I.V."/>
            <person name="Crous P."/>
            <person name="Smith M.E."/>
        </authorList>
    </citation>
    <scope>NUCLEOTIDE SEQUENCE</scope>
    <source>
        <strain evidence="8">RSA 861</strain>
    </source>
</reference>
<dbReference type="CDD" id="cd04178">
    <property type="entry name" value="Nucleostemin_like"/>
    <property type="match status" value="1"/>
</dbReference>
<dbReference type="GO" id="GO:0005525">
    <property type="term" value="F:GTP binding"/>
    <property type="evidence" value="ECO:0007669"/>
    <property type="project" value="UniProtKB-KW"/>
</dbReference>
<dbReference type="OrthoDB" id="10266128at2759"/>
<evidence type="ECO:0000256" key="3">
    <source>
        <dbReference type="ARBA" id="ARBA00023054"/>
    </source>
</evidence>
<keyword evidence="9" id="KW-1185">Reference proteome</keyword>